<evidence type="ECO:0000313" key="2">
    <source>
        <dbReference type="Proteomes" id="UP001153678"/>
    </source>
</evidence>
<gene>
    <name evidence="1" type="ORF">FWILDA_LOCUS2233</name>
</gene>
<sequence length="87" mass="9970">MDLYFEEFNRGILYKLLQGKYLKLLFYQGAPLLYQGCTLLYQGGVLHCQGYSILYQGLRCTTKAICDLPGESVALPRLYVTYQGLEM</sequence>
<reference evidence="1" key="1">
    <citation type="submission" date="2022-08" db="EMBL/GenBank/DDBJ databases">
        <authorList>
            <person name="Kallberg Y."/>
            <person name="Tangrot J."/>
            <person name="Rosling A."/>
        </authorList>
    </citation>
    <scope>NUCLEOTIDE SEQUENCE</scope>
    <source>
        <strain evidence="1">Wild A</strain>
    </source>
</reference>
<dbReference type="EMBL" id="CAMKVN010000247">
    <property type="protein sequence ID" value="CAI2165765.1"/>
    <property type="molecule type" value="Genomic_DNA"/>
</dbReference>
<comment type="caution">
    <text evidence="1">The sequence shown here is derived from an EMBL/GenBank/DDBJ whole genome shotgun (WGS) entry which is preliminary data.</text>
</comment>
<protein>
    <submittedName>
        <fullName evidence="1">8129_t:CDS:1</fullName>
    </submittedName>
</protein>
<name>A0A9W4SG09_9GLOM</name>
<organism evidence="1 2">
    <name type="scientific">Funneliformis geosporum</name>
    <dbReference type="NCBI Taxonomy" id="1117311"/>
    <lineage>
        <taxon>Eukaryota</taxon>
        <taxon>Fungi</taxon>
        <taxon>Fungi incertae sedis</taxon>
        <taxon>Mucoromycota</taxon>
        <taxon>Glomeromycotina</taxon>
        <taxon>Glomeromycetes</taxon>
        <taxon>Glomerales</taxon>
        <taxon>Glomeraceae</taxon>
        <taxon>Funneliformis</taxon>
    </lineage>
</organism>
<evidence type="ECO:0000313" key="1">
    <source>
        <dbReference type="EMBL" id="CAI2165765.1"/>
    </source>
</evidence>
<keyword evidence="2" id="KW-1185">Reference proteome</keyword>
<accession>A0A9W4SG09</accession>
<dbReference type="Proteomes" id="UP001153678">
    <property type="component" value="Unassembled WGS sequence"/>
</dbReference>
<dbReference type="AlphaFoldDB" id="A0A9W4SG09"/>
<proteinExistence type="predicted"/>